<dbReference type="AlphaFoldDB" id="A0AAX2MBH6"/>
<dbReference type="AntiFam" id="ANF00006">
    <property type="entry name" value="Translation of CRISPR region"/>
</dbReference>
<organism evidence="1 2">
    <name type="scientific">Chromobacterium violaceum</name>
    <dbReference type="NCBI Taxonomy" id="536"/>
    <lineage>
        <taxon>Bacteria</taxon>
        <taxon>Pseudomonadati</taxon>
        <taxon>Pseudomonadota</taxon>
        <taxon>Betaproteobacteria</taxon>
        <taxon>Neisseriales</taxon>
        <taxon>Chromobacteriaceae</taxon>
        <taxon>Chromobacterium</taxon>
    </lineage>
</organism>
<gene>
    <name evidence="1" type="ORF">NCTC8684_02618</name>
</gene>
<proteinExistence type="predicted"/>
<name>A0AAX2MBH6_CHRVL</name>
<evidence type="ECO:0000313" key="2">
    <source>
        <dbReference type="Proteomes" id="UP000254029"/>
    </source>
</evidence>
<sequence>MWGTLHRYRLQRPARRFIPTHVGNTPPLPAPAAGTAVHPHACGEHALVYLRRAHNTGSSPRMWGTHAALAGQDIANRFIPTHVGNTPLVVGQTGADTVHPHACGEHVMENSATPRCSGSSPRMWGTLFRNGSAYPRQRFIPTHVGNTQRHKRMQACFAVHPHACGEHFAAICSSRTMAGSSPRMWGTLKVFQRRDWGVRFIPTHVGNTVNYNRTSIHMPVHPHACGEHAMATLDSGTWRGSSPRMWGTRSSLPARCKRRRFIPTHVGNTFHLRALRPPAAVHPHACGEHAACAWVLLAKVGSSPRMWGTRILNRQRPPASRFIPTHVGNTFSYRFC</sequence>
<accession>A0AAX2MBH6</accession>
<dbReference type="EMBL" id="UIGR01000001">
    <property type="protein sequence ID" value="SUX33519.1"/>
    <property type="molecule type" value="Genomic_DNA"/>
</dbReference>
<reference evidence="1 2" key="1">
    <citation type="submission" date="2018-06" db="EMBL/GenBank/DDBJ databases">
        <authorList>
            <consortium name="Pathogen Informatics"/>
            <person name="Doyle S."/>
        </authorList>
    </citation>
    <scope>NUCLEOTIDE SEQUENCE [LARGE SCALE GENOMIC DNA]</scope>
    <source>
        <strain evidence="1 2">NCTC8684</strain>
    </source>
</reference>
<comment type="caution">
    <text evidence="1">The sequence shown here is derived from an EMBL/GenBank/DDBJ whole genome shotgun (WGS) entry which is preliminary data.</text>
</comment>
<evidence type="ECO:0000313" key="1">
    <source>
        <dbReference type="EMBL" id="SUX33519.1"/>
    </source>
</evidence>
<protein>
    <submittedName>
        <fullName evidence="1">Domain of uncharacterized function (DUF2825)</fullName>
    </submittedName>
</protein>
<dbReference type="AntiFam" id="ANF00057">
    <property type="entry name" value="Translation of E. coli type CRISPR repeat"/>
</dbReference>
<dbReference type="Proteomes" id="UP000254029">
    <property type="component" value="Unassembled WGS sequence"/>
</dbReference>